<organism evidence="2 3">
    <name type="scientific">Umezawaea tangerina</name>
    <dbReference type="NCBI Taxonomy" id="84725"/>
    <lineage>
        <taxon>Bacteria</taxon>
        <taxon>Bacillati</taxon>
        <taxon>Actinomycetota</taxon>
        <taxon>Actinomycetes</taxon>
        <taxon>Pseudonocardiales</taxon>
        <taxon>Pseudonocardiaceae</taxon>
        <taxon>Umezawaea</taxon>
    </lineage>
</organism>
<keyword evidence="1" id="KW-1133">Transmembrane helix</keyword>
<keyword evidence="1" id="KW-0812">Transmembrane</keyword>
<keyword evidence="3" id="KW-1185">Reference proteome</keyword>
<evidence type="ECO:0000313" key="3">
    <source>
        <dbReference type="Proteomes" id="UP000239494"/>
    </source>
</evidence>
<evidence type="ECO:0000313" key="2">
    <source>
        <dbReference type="EMBL" id="PRY32641.1"/>
    </source>
</evidence>
<keyword evidence="1" id="KW-0472">Membrane</keyword>
<evidence type="ECO:0000256" key="1">
    <source>
        <dbReference type="SAM" id="Phobius"/>
    </source>
</evidence>
<sequence>MVESSSAPVPGGQPSSGDPDQWQQLLENALKFVFSWIVLAPIAIIVAGKLATQVVRLPGQRGQLFQIKIPALITMRASGQEVTLGFAVFILCLACTGFFAGKGVYHVFVDGFGIDPGQFNVLCVFSAFLSVALTSFLLVVVRVAGHLRGRSESAAKREYEAKIEELGQRGSLDRQPGSGGERR</sequence>
<protein>
    <submittedName>
        <fullName evidence="2">Uncharacterized protein</fullName>
    </submittedName>
</protein>
<reference evidence="2 3" key="1">
    <citation type="submission" date="2018-03" db="EMBL/GenBank/DDBJ databases">
        <title>Genomic Encyclopedia of Archaeal and Bacterial Type Strains, Phase II (KMG-II): from individual species to whole genera.</title>
        <authorList>
            <person name="Goeker M."/>
        </authorList>
    </citation>
    <scope>NUCLEOTIDE SEQUENCE [LARGE SCALE GENOMIC DNA]</scope>
    <source>
        <strain evidence="2 3">DSM 44720</strain>
    </source>
</reference>
<dbReference type="AlphaFoldDB" id="A0A2T0SGU8"/>
<name>A0A2T0SGU8_9PSEU</name>
<accession>A0A2T0SGU8</accession>
<dbReference type="Proteomes" id="UP000239494">
    <property type="component" value="Unassembled WGS sequence"/>
</dbReference>
<proteinExistence type="predicted"/>
<comment type="caution">
    <text evidence="2">The sequence shown here is derived from an EMBL/GenBank/DDBJ whole genome shotgun (WGS) entry which is preliminary data.</text>
</comment>
<dbReference type="EMBL" id="PVTF01000020">
    <property type="protein sequence ID" value="PRY32641.1"/>
    <property type="molecule type" value="Genomic_DNA"/>
</dbReference>
<feature type="transmembrane region" description="Helical" evidence="1">
    <location>
        <begin position="119"/>
        <end position="141"/>
    </location>
</feature>
<gene>
    <name evidence="2" type="ORF">CLV43_12060</name>
</gene>
<feature type="transmembrane region" description="Helical" evidence="1">
    <location>
        <begin position="32"/>
        <end position="51"/>
    </location>
</feature>
<feature type="transmembrane region" description="Helical" evidence="1">
    <location>
        <begin position="82"/>
        <end position="99"/>
    </location>
</feature>